<organism evidence="4 5">
    <name type="scientific">Steroidobacter agaridevorans</name>
    <dbReference type="NCBI Taxonomy" id="2695856"/>
    <lineage>
        <taxon>Bacteria</taxon>
        <taxon>Pseudomonadati</taxon>
        <taxon>Pseudomonadota</taxon>
        <taxon>Gammaproteobacteria</taxon>
        <taxon>Steroidobacterales</taxon>
        <taxon>Steroidobacteraceae</taxon>
        <taxon>Steroidobacter</taxon>
    </lineage>
</organism>
<dbReference type="AlphaFoldDB" id="A0A829Y9L3"/>
<sequence>MRKRMALNGLALLGLLASSNVLAEMQPGFYAGVGVGTATVELDTDFDGFKFDADDTAFKVFGGYNFNQYFALEASYLDGGNPEETVIALPGARGTLDVGVTGLIASAIGRIPLGEMFAVYGKLGLASYDAEITGRVNGDVIDDGEAEVSDDDVAYGLGAALNVGSQFELRAEYEAISFSDGDFTMLSVSGLFKF</sequence>
<evidence type="ECO:0000259" key="3">
    <source>
        <dbReference type="Pfam" id="PF13505"/>
    </source>
</evidence>
<dbReference type="InterPro" id="IPR011250">
    <property type="entry name" value="OMP/PagP_B-barrel"/>
</dbReference>
<dbReference type="Gene3D" id="2.40.160.20">
    <property type="match status" value="1"/>
</dbReference>
<dbReference type="InterPro" id="IPR027385">
    <property type="entry name" value="Beta-barrel_OMP"/>
</dbReference>
<proteinExistence type="predicted"/>
<evidence type="ECO:0000256" key="2">
    <source>
        <dbReference type="SAM" id="SignalP"/>
    </source>
</evidence>
<protein>
    <recommendedName>
        <fullName evidence="3">Outer membrane protein beta-barrel domain-containing protein</fullName>
    </recommendedName>
</protein>
<dbReference type="EMBL" id="BLJN01000001">
    <property type="protein sequence ID" value="GFE79292.1"/>
    <property type="molecule type" value="Genomic_DNA"/>
</dbReference>
<feature type="domain" description="Outer membrane protein beta-barrel" evidence="3">
    <location>
        <begin position="10"/>
        <end position="190"/>
    </location>
</feature>
<feature type="signal peptide" evidence="2">
    <location>
        <begin position="1"/>
        <end position="23"/>
    </location>
</feature>
<comment type="caution">
    <text evidence="4">The sequence shown here is derived from an EMBL/GenBank/DDBJ whole genome shotgun (WGS) entry which is preliminary data.</text>
</comment>
<evidence type="ECO:0000256" key="1">
    <source>
        <dbReference type="ARBA" id="ARBA00022729"/>
    </source>
</evidence>
<evidence type="ECO:0000313" key="4">
    <source>
        <dbReference type="EMBL" id="GFE79292.1"/>
    </source>
</evidence>
<gene>
    <name evidence="4" type="ORF">GCM10011487_12920</name>
</gene>
<dbReference type="RefSeq" id="WP_161810979.1">
    <property type="nucleotide sequence ID" value="NZ_BLJN01000001.1"/>
</dbReference>
<keyword evidence="1 2" id="KW-0732">Signal</keyword>
<evidence type="ECO:0000313" key="5">
    <source>
        <dbReference type="Proteomes" id="UP000445000"/>
    </source>
</evidence>
<name>A0A829Y9L3_9GAMM</name>
<reference evidence="5" key="1">
    <citation type="submission" date="2020-01" db="EMBL/GenBank/DDBJ databases">
        <title>'Steroidobacter agaridevorans' sp. nov., agar-degrading bacteria isolated from rhizosphere soils.</title>
        <authorList>
            <person name="Ikenaga M."/>
            <person name="Kataoka M."/>
            <person name="Murouchi A."/>
            <person name="Katsuragi S."/>
            <person name="Sakai M."/>
        </authorList>
    </citation>
    <scope>NUCLEOTIDE SEQUENCE [LARGE SCALE GENOMIC DNA]</scope>
    <source>
        <strain evidence="5">YU21-B</strain>
    </source>
</reference>
<feature type="chain" id="PRO_5032388712" description="Outer membrane protein beta-barrel domain-containing protein" evidence="2">
    <location>
        <begin position="24"/>
        <end position="194"/>
    </location>
</feature>
<keyword evidence="5" id="KW-1185">Reference proteome</keyword>
<dbReference type="SUPFAM" id="SSF56925">
    <property type="entry name" value="OMPA-like"/>
    <property type="match status" value="1"/>
</dbReference>
<dbReference type="Pfam" id="PF13505">
    <property type="entry name" value="OMP_b-brl"/>
    <property type="match status" value="1"/>
</dbReference>
<accession>A0A829Y9L3</accession>
<dbReference type="Proteomes" id="UP000445000">
    <property type="component" value="Unassembled WGS sequence"/>
</dbReference>